<dbReference type="SMART" id="SM00220">
    <property type="entry name" value="S_TKc"/>
    <property type="match status" value="1"/>
</dbReference>
<evidence type="ECO:0000313" key="7">
    <source>
        <dbReference type="Proteomes" id="UP000515154"/>
    </source>
</evidence>
<sequence length="288" mass="32786">MGSKFWKTVKKIQIATGVHPYRNLDLENITLPILDMEFRYISRNDGQKELVGKGTYGRVYLGRCKGMPSLVVVKCFKNKDMKEICAEAKIMSHLSETGVVPKCFGLIQDENSEIQPCLVQEYFGQGVTLSKFLCDLRVTLKSKNCIGICLQLSRGLKKIHAQGILLNDIKTDNILIDRYTIDFQIRFIDFGCASTLKGISFDISESESCYHVAPEVKAKQPTSTSSDVFSLGHVFDAIQDLMRVECLVPLVNSCTMDNPKKRTRLQDLVEDLKSLHHEIFYREMRNWD</sequence>
<dbReference type="InterPro" id="IPR000719">
    <property type="entry name" value="Prot_kinase_dom"/>
</dbReference>
<dbReference type="GO" id="GO:0005776">
    <property type="term" value="C:autophagosome"/>
    <property type="evidence" value="ECO:0007669"/>
    <property type="project" value="TreeGrafter"/>
</dbReference>
<protein>
    <submittedName>
        <fullName evidence="8 9">Dual specificity protein kinase zak2-like</fullName>
    </submittedName>
</protein>
<keyword evidence="3" id="KW-0418">Kinase</keyword>
<evidence type="ECO:0000313" key="9">
    <source>
        <dbReference type="RefSeq" id="XP_036362821.1"/>
    </source>
</evidence>
<dbReference type="RefSeq" id="XP_036362821.1">
    <property type="nucleotide sequence ID" value="XM_036506928.1"/>
</dbReference>
<dbReference type="SUPFAM" id="SSF56112">
    <property type="entry name" value="Protein kinase-like (PK-like)"/>
    <property type="match status" value="1"/>
</dbReference>
<dbReference type="Proteomes" id="UP000515154">
    <property type="component" value="Linkage group LG10"/>
</dbReference>
<dbReference type="InterPro" id="IPR017441">
    <property type="entry name" value="Protein_kinase_ATP_BS"/>
</dbReference>
<gene>
    <name evidence="8 9 10" type="primary">LOC115216602</name>
</gene>
<evidence type="ECO:0000256" key="3">
    <source>
        <dbReference type="ARBA" id="ARBA00022777"/>
    </source>
</evidence>
<name>A0A6P7SUF4_9MOLL</name>
<dbReference type="Pfam" id="PF00069">
    <property type="entry name" value="Pkinase"/>
    <property type="match status" value="1"/>
</dbReference>
<dbReference type="GO" id="GO:0016020">
    <property type="term" value="C:membrane"/>
    <property type="evidence" value="ECO:0007669"/>
    <property type="project" value="TreeGrafter"/>
</dbReference>
<evidence type="ECO:0000256" key="2">
    <source>
        <dbReference type="ARBA" id="ARBA00022741"/>
    </source>
</evidence>
<dbReference type="GO" id="GO:0010506">
    <property type="term" value="P:regulation of autophagy"/>
    <property type="evidence" value="ECO:0007669"/>
    <property type="project" value="InterPro"/>
</dbReference>
<organism evidence="7 8">
    <name type="scientific">Octopus sinensis</name>
    <name type="common">East Asian common octopus</name>
    <dbReference type="NCBI Taxonomy" id="2607531"/>
    <lineage>
        <taxon>Eukaryota</taxon>
        <taxon>Metazoa</taxon>
        <taxon>Spiralia</taxon>
        <taxon>Lophotrochozoa</taxon>
        <taxon>Mollusca</taxon>
        <taxon>Cephalopoda</taxon>
        <taxon>Coleoidea</taxon>
        <taxon>Octopodiformes</taxon>
        <taxon>Octopoda</taxon>
        <taxon>Incirrata</taxon>
        <taxon>Octopodidae</taxon>
        <taxon>Octopus</taxon>
    </lineage>
</organism>
<dbReference type="GO" id="GO:0000045">
    <property type="term" value="P:autophagosome assembly"/>
    <property type="evidence" value="ECO:0007669"/>
    <property type="project" value="TreeGrafter"/>
</dbReference>
<accession>A0A6P7SUF4</accession>
<keyword evidence="2 5" id="KW-0547">Nucleotide-binding</keyword>
<evidence type="ECO:0000256" key="1">
    <source>
        <dbReference type="ARBA" id="ARBA00022679"/>
    </source>
</evidence>
<dbReference type="RefSeq" id="XP_036362822.1">
    <property type="nucleotide sequence ID" value="XM_036506929.1"/>
</dbReference>
<dbReference type="RefSeq" id="XP_029641935.1">
    <property type="nucleotide sequence ID" value="XM_029786075.2"/>
</dbReference>
<keyword evidence="7" id="KW-1185">Reference proteome</keyword>
<feature type="binding site" evidence="5">
    <location>
        <position position="74"/>
    </location>
    <ligand>
        <name>ATP</name>
        <dbReference type="ChEBI" id="CHEBI:30616"/>
    </ligand>
</feature>
<dbReference type="PROSITE" id="PS00107">
    <property type="entry name" value="PROTEIN_KINASE_ATP"/>
    <property type="match status" value="1"/>
</dbReference>
<feature type="domain" description="Protein kinase" evidence="6">
    <location>
        <begin position="45"/>
        <end position="288"/>
    </location>
</feature>
<proteinExistence type="predicted"/>
<dbReference type="PANTHER" id="PTHR24348">
    <property type="entry name" value="SERINE/THREONINE-PROTEIN KINASE UNC-51-RELATED"/>
    <property type="match status" value="1"/>
</dbReference>
<dbReference type="PROSITE" id="PS50011">
    <property type="entry name" value="PROTEIN_KINASE_DOM"/>
    <property type="match status" value="1"/>
</dbReference>
<dbReference type="CDD" id="cd00180">
    <property type="entry name" value="PKc"/>
    <property type="match status" value="1"/>
</dbReference>
<dbReference type="InterPro" id="IPR011009">
    <property type="entry name" value="Kinase-like_dom_sf"/>
</dbReference>
<dbReference type="GO" id="GO:0005524">
    <property type="term" value="F:ATP binding"/>
    <property type="evidence" value="ECO:0007669"/>
    <property type="project" value="UniProtKB-UniRule"/>
</dbReference>
<dbReference type="PANTHER" id="PTHR24348:SF22">
    <property type="entry name" value="NON-SPECIFIC SERINE_THREONINE PROTEIN KINASE"/>
    <property type="match status" value="1"/>
</dbReference>
<dbReference type="GO" id="GO:0004674">
    <property type="term" value="F:protein serine/threonine kinase activity"/>
    <property type="evidence" value="ECO:0007669"/>
    <property type="project" value="InterPro"/>
</dbReference>
<evidence type="ECO:0000313" key="8">
    <source>
        <dbReference type="RefSeq" id="XP_029641935.1"/>
    </source>
</evidence>
<dbReference type="AlphaFoldDB" id="A0A6P7SUF4"/>
<dbReference type="GO" id="GO:0005829">
    <property type="term" value="C:cytosol"/>
    <property type="evidence" value="ECO:0007669"/>
    <property type="project" value="TreeGrafter"/>
</dbReference>
<evidence type="ECO:0000313" key="10">
    <source>
        <dbReference type="RefSeq" id="XP_036362822.1"/>
    </source>
</evidence>
<reference evidence="8 9" key="1">
    <citation type="submission" date="2025-08" db="UniProtKB">
        <authorList>
            <consortium name="RefSeq"/>
        </authorList>
    </citation>
    <scope>IDENTIFICATION</scope>
</reference>
<evidence type="ECO:0000256" key="4">
    <source>
        <dbReference type="ARBA" id="ARBA00022840"/>
    </source>
</evidence>
<evidence type="ECO:0000256" key="5">
    <source>
        <dbReference type="PROSITE-ProRule" id="PRU10141"/>
    </source>
</evidence>
<evidence type="ECO:0000259" key="6">
    <source>
        <dbReference type="PROSITE" id="PS50011"/>
    </source>
</evidence>
<keyword evidence="1" id="KW-0808">Transferase</keyword>
<dbReference type="GO" id="GO:0000407">
    <property type="term" value="C:phagophore assembly site"/>
    <property type="evidence" value="ECO:0007669"/>
    <property type="project" value="TreeGrafter"/>
</dbReference>
<keyword evidence="4 5" id="KW-0067">ATP-binding</keyword>
<dbReference type="Gene3D" id="1.10.510.10">
    <property type="entry name" value="Transferase(Phosphotransferase) domain 1"/>
    <property type="match status" value="1"/>
</dbReference>
<dbReference type="KEGG" id="osn:115216602"/>
<dbReference type="InterPro" id="IPR045269">
    <property type="entry name" value="Atg1-like"/>
</dbReference>